<name>A0A819BTR8_9BILA</name>
<sequence length="425" mass="48520">MVSKKLLIVDPVFKDLILNEISDIRSLHIKAYEQRNLPFAQQDEDLEEKSEEDLTEFLFSGNMVSMELASGAGKTCSIDYTYKNIFVQFTMKRIKEKIFNNEIGLNHDISFHIDRYVEKIGQAYEIKDEEDLNRLLNTLINKIKSLLPSPSPNMNPPMPPNFYGRGVQLGEVQLTTQMNYNEGLEHISQPISSNLTTPHDPYDPSHLPPLNYSMHSNAMISSNFAGPTHALEDLVFPPPRHQQQSIRFPSMMNNNLSNEPSHHYSYMNPHNVHVDDHRLPGHQQQNIHVPSMMNNNLSNEPQHHYFHMYPHTVQYGIEPPRHYSRTYPRPVHVDDHRQRPIPQPIYYTSSPLTISSQSSYGERLDLIGPASQIQTGTIDHDASSTTVPASQLSPRSSNSPTFRAILEECKIPPSNVNANNKQSQP</sequence>
<evidence type="ECO:0000313" key="3">
    <source>
        <dbReference type="Proteomes" id="UP000663874"/>
    </source>
</evidence>
<organism evidence="2 3">
    <name type="scientific">Rotaria sordida</name>
    <dbReference type="NCBI Taxonomy" id="392033"/>
    <lineage>
        <taxon>Eukaryota</taxon>
        <taxon>Metazoa</taxon>
        <taxon>Spiralia</taxon>
        <taxon>Gnathifera</taxon>
        <taxon>Rotifera</taxon>
        <taxon>Eurotatoria</taxon>
        <taxon>Bdelloidea</taxon>
        <taxon>Philodinida</taxon>
        <taxon>Philodinidae</taxon>
        <taxon>Rotaria</taxon>
    </lineage>
</organism>
<protein>
    <submittedName>
        <fullName evidence="2">Uncharacterized protein</fullName>
    </submittedName>
</protein>
<dbReference type="EMBL" id="CAJOBE010002217">
    <property type="protein sequence ID" value="CAF3807403.1"/>
    <property type="molecule type" value="Genomic_DNA"/>
</dbReference>
<dbReference type="AlphaFoldDB" id="A0A819BTR8"/>
<accession>A0A819BTR8</accession>
<feature type="compositionally biased region" description="Polar residues" evidence="1">
    <location>
        <begin position="379"/>
        <end position="401"/>
    </location>
</feature>
<dbReference type="Proteomes" id="UP000663874">
    <property type="component" value="Unassembled WGS sequence"/>
</dbReference>
<evidence type="ECO:0000256" key="1">
    <source>
        <dbReference type="SAM" id="MobiDB-lite"/>
    </source>
</evidence>
<comment type="caution">
    <text evidence="2">The sequence shown here is derived from an EMBL/GenBank/DDBJ whole genome shotgun (WGS) entry which is preliminary data.</text>
</comment>
<feature type="region of interest" description="Disordered" evidence="1">
    <location>
        <begin position="379"/>
        <end position="402"/>
    </location>
</feature>
<proteinExistence type="predicted"/>
<reference evidence="2" key="1">
    <citation type="submission" date="2021-02" db="EMBL/GenBank/DDBJ databases">
        <authorList>
            <person name="Nowell W R."/>
        </authorList>
    </citation>
    <scope>NUCLEOTIDE SEQUENCE</scope>
</reference>
<gene>
    <name evidence="2" type="ORF">FNK824_LOCUS15363</name>
</gene>
<evidence type="ECO:0000313" key="2">
    <source>
        <dbReference type="EMBL" id="CAF3807403.1"/>
    </source>
</evidence>